<dbReference type="EMBL" id="JANPWB010000006">
    <property type="protein sequence ID" value="KAJ1176671.1"/>
    <property type="molecule type" value="Genomic_DNA"/>
</dbReference>
<organism evidence="2 3">
    <name type="scientific">Pleurodeles waltl</name>
    <name type="common">Iberian ribbed newt</name>
    <dbReference type="NCBI Taxonomy" id="8319"/>
    <lineage>
        <taxon>Eukaryota</taxon>
        <taxon>Metazoa</taxon>
        <taxon>Chordata</taxon>
        <taxon>Craniata</taxon>
        <taxon>Vertebrata</taxon>
        <taxon>Euteleostomi</taxon>
        <taxon>Amphibia</taxon>
        <taxon>Batrachia</taxon>
        <taxon>Caudata</taxon>
        <taxon>Salamandroidea</taxon>
        <taxon>Salamandridae</taxon>
        <taxon>Pleurodelinae</taxon>
        <taxon>Pleurodeles</taxon>
    </lineage>
</organism>
<accession>A0AAV7TJQ6</accession>
<feature type="region of interest" description="Disordered" evidence="1">
    <location>
        <begin position="25"/>
        <end position="63"/>
    </location>
</feature>
<comment type="caution">
    <text evidence="2">The sequence shown here is derived from an EMBL/GenBank/DDBJ whole genome shotgun (WGS) entry which is preliminary data.</text>
</comment>
<sequence length="87" mass="9812">MFMVPISMSKEESYPIVLSLVSRREGDRGCRQRPLHQPSRSDVPHKQAANRRRGRQGRRLRCPPGPCHCGLATGLSAPQQPRLRSVL</sequence>
<dbReference type="AlphaFoldDB" id="A0AAV7TJQ6"/>
<protein>
    <submittedName>
        <fullName evidence="2">Uncharacterized protein</fullName>
    </submittedName>
</protein>
<keyword evidence="3" id="KW-1185">Reference proteome</keyword>
<name>A0AAV7TJQ6_PLEWA</name>
<gene>
    <name evidence="2" type="ORF">NDU88_001940</name>
</gene>
<evidence type="ECO:0000256" key="1">
    <source>
        <dbReference type="SAM" id="MobiDB-lite"/>
    </source>
</evidence>
<evidence type="ECO:0000313" key="2">
    <source>
        <dbReference type="EMBL" id="KAJ1176671.1"/>
    </source>
</evidence>
<dbReference type="Proteomes" id="UP001066276">
    <property type="component" value="Chromosome 3_2"/>
</dbReference>
<evidence type="ECO:0000313" key="3">
    <source>
        <dbReference type="Proteomes" id="UP001066276"/>
    </source>
</evidence>
<proteinExistence type="predicted"/>
<feature type="compositionally biased region" description="Basic residues" evidence="1">
    <location>
        <begin position="48"/>
        <end position="61"/>
    </location>
</feature>
<reference evidence="2" key="1">
    <citation type="journal article" date="2022" name="bioRxiv">
        <title>Sequencing and chromosome-scale assembly of the giantPleurodeles waltlgenome.</title>
        <authorList>
            <person name="Brown T."/>
            <person name="Elewa A."/>
            <person name="Iarovenko S."/>
            <person name="Subramanian E."/>
            <person name="Araus A.J."/>
            <person name="Petzold A."/>
            <person name="Susuki M."/>
            <person name="Suzuki K.-i.T."/>
            <person name="Hayashi T."/>
            <person name="Toyoda A."/>
            <person name="Oliveira C."/>
            <person name="Osipova E."/>
            <person name="Leigh N.D."/>
            <person name="Simon A."/>
            <person name="Yun M.H."/>
        </authorList>
    </citation>
    <scope>NUCLEOTIDE SEQUENCE</scope>
    <source>
        <strain evidence="2">20211129_DDA</strain>
        <tissue evidence="2">Liver</tissue>
    </source>
</reference>